<dbReference type="AlphaFoldDB" id="A0A087S9F8"/>
<dbReference type="KEGG" id="apro:F751_0199"/>
<evidence type="ECO:0000313" key="2">
    <source>
        <dbReference type="Proteomes" id="UP000028924"/>
    </source>
</evidence>
<dbReference type="EMBL" id="APJO01000025">
    <property type="protein sequence ID" value="KFM22362.1"/>
    <property type="molecule type" value="Genomic_DNA"/>
</dbReference>
<accession>A0A087S9F8</accession>
<protein>
    <submittedName>
        <fullName evidence="1">Uncharacterized protein</fullName>
    </submittedName>
</protein>
<sequence length="108" mass="12193">MNLFKWDISVDHPMEGVSQGFGQYRAAGSARKRGTPIARRAVRDIHHLSGSRRRPQSCPWLPFPLAKCCLRRRGGGRKPRKTPKSFAMSDCRTNVLAVVRVLISHPIM</sequence>
<proteinExistence type="predicted"/>
<comment type="caution">
    <text evidence="1">The sequence shown here is derived from an EMBL/GenBank/DDBJ whole genome shotgun (WGS) entry which is preliminary data.</text>
</comment>
<name>A0A087S9F8_AUXPR</name>
<gene>
    <name evidence="1" type="ORF">F751_0199</name>
</gene>
<keyword evidence="2" id="KW-1185">Reference proteome</keyword>
<organism evidence="1 2">
    <name type="scientific">Auxenochlorella protothecoides</name>
    <name type="common">Green microalga</name>
    <name type="synonym">Chlorella protothecoides</name>
    <dbReference type="NCBI Taxonomy" id="3075"/>
    <lineage>
        <taxon>Eukaryota</taxon>
        <taxon>Viridiplantae</taxon>
        <taxon>Chlorophyta</taxon>
        <taxon>core chlorophytes</taxon>
        <taxon>Trebouxiophyceae</taxon>
        <taxon>Chlorellales</taxon>
        <taxon>Chlorellaceae</taxon>
        <taxon>Auxenochlorella</taxon>
    </lineage>
</organism>
<dbReference type="GeneID" id="23611590"/>
<evidence type="ECO:0000313" key="1">
    <source>
        <dbReference type="EMBL" id="KFM22362.1"/>
    </source>
</evidence>
<dbReference type="Proteomes" id="UP000028924">
    <property type="component" value="Unassembled WGS sequence"/>
</dbReference>
<dbReference type="RefSeq" id="XP_011395591.1">
    <property type="nucleotide sequence ID" value="XM_011397289.1"/>
</dbReference>
<reference evidence="1 2" key="1">
    <citation type="journal article" date="2014" name="BMC Genomics">
        <title>Oil accumulation mechanisms of the oleaginous microalga Chlorella protothecoides revealed through its genome, transcriptomes, and proteomes.</title>
        <authorList>
            <person name="Gao C."/>
            <person name="Wang Y."/>
            <person name="Shen Y."/>
            <person name="Yan D."/>
            <person name="He X."/>
            <person name="Dai J."/>
            <person name="Wu Q."/>
        </authorList>
    </citation>
    <scope>NUCLEOTIDE SEQUENCE [LARGE SCALE GENOMIC DNA]</scope>
    <source>
        <strain evidence="1 2">0710</strain>
    </source>
</reference>